<dbReference type="GO" id="GO:0016787">
    <property type="term" value="F:hydrolase activity"/>
    <property type="evidence" value="ECO:0007669"/>
    <property type="project" value="UniProtKB-KW"/>
</dbReference>
<keyword evidence="3" id="KW-1185">Reference proteome</keyword>
<keyword evidence="2" id="KW-0378">Hydrolase</keyword>
<name>A0A1I3TAF9_9GAMM</name>
<dbReference type="SUPFAM" id="SSF51556">
    <property type="entry name" value="Metallo-dependent hydrolases"/>
    <property type="match status" value="1"/>
</dbReference>
<proteinExistence type="predicted"/>
<accession>A0A1I3TAF9</accession>
<evidence type="ECO:0000313" key="2">
    <source>
        <dbReference type="EMBL" id="SFJ67482.1"/>
    </source>
</evidence>
<dbReference type="Proteomes" id="UP000198841">
    <property type="component" value="Unassembled WGS sequence"/>
</dbReference>
<dbReference type="RefSeq" id="WP_008110516.1">
    <property type="nucleotide sequence ID" value="NZ_FOSD01000002.1"/>
</dbReference>
<dbReference type="InterPro" id="IPR052358">
    <property type="entry name" value="Aro_Compnd_Degr_Hydrolases"/>
</dbReference>
<feature type="domain" description="Amidohydrolase-related" evidence="1">
    <location>
        <begin position="7"/>
        <end position="272"/>
    </location>
</feature>
<dbReference type="PANTHER" id="PTHR35563:SF2">
    <property type="entry name" value="BARREL METAL-DEPENDENT HYDROLASE, PUTATIVE (AFU_ORTHOLOGUE AFUA_1G16240)-RELATED"/>
    <property type="match status" value="1"/>
</dbReference>
<protein>
    <submittedName>
        <fullName evidence="2">Predicted metal-dependent hydrolase, TIM-barrel fold</fullName>
    </submittedName>
</protein>
<reference evidence="2 3" key="1">
    <citation type="submission" date="2016-10" db="EMBL/GenBank/DDBJ databases">
        <authorList>
            <person name="Varghese N."/>
            <person name="Submissions S."/>
        </authorList>
    </citation>
    <scope>NUCLEOTIDE SEQUENCE [LARGE SCALE GENOMIC DNA]</scope>
    <source>
        <strain evidence="2 3">YR512</strain>
    </source>
</reference>
<dbReference type="InterPro" id="IPR032466">
    <property type="entry name" value="Metal_Hydrolase"/>
</dbReference>
<evidence type="ECO:0000313" key="3">
    <source>
        <dbReference type="Proteomes" id="UP000198841"/>
    </source>
</evidence>
<sequence>MFTQPVIDCHHHVFDPVNFPWTPESAYNPDGHELATPDYYRAVMQAYNIRHSLIVGPTSGYNTDNRCLLDTIKRGEGRFKGIAVTPRDVDSDTLASLKDQGIVGIALNVAMLGTEPFLQLDALMGRLAELDLFAQIQVQNDQLLALKPLLSRTRTRLLIDHSGRPDVGAGVAQPAFQALLSLAGQQRTSVKLSGLAKFSRQPYPFSDGHPYLLALLDAFGAENCMWGSDWPFLRATERMDMGTQLLLIEQLIPDEKSRRQVLWHTPQRLFGFTELQESR</sequence>
<dbReference type="Gene3D" id="3.20.20.140">
    <property type="entry name" value="Metal-dependent hydrolases"/>
    <property type="match status" value="1"/>
</dbReference>
<gene>
    <name evidence="2" type="ORF">SAMN05518863_102284</name>
</gene>
<comment type="caution">
    <text evidence="2">The sequence shown here is derived from an EMBL/GenBank/DDBJ whole genome shotgun (WGS) entry which is preliminary data.</text>
</comment>
<dbReference type="InterPro" id="IPR006680">
    <property type="entry name" value="Amidohydro-rel"/>
</dbReference>
<dbReference type="EMBL" id="FOSD01000002">
    <property type="protein sequence ID" value="SFJ67482.1"/>
    <property type="molecule type" value="Genomic_DNA"/>
</dbReference>
<dbReference type="Pfam" id="PF04909">
    <property type="entry name" value="Amidohydro_2"/>
    <property type="match status" value="1"/>
</dbReference>
<dbReference type="PANTHER" id="PTHR35563">
    <property type="entry name" value="BARREL METAL-DEPENDENT HYDROLASE, PUTATIVE (AFU_ORTHOLOGUE AFUA_1G16240)-RELATED"/>
    <property type="match status" value="1"/>
</dbReference>
<organism evidence="2 3">
    <name type="scientific">Candidatus Pantoea symbiotica</name>
    <dbReference type="NCBI Taxonomy" id="1884370"/>
    <lineage>
        <taxon>Bacteria</taxon>
        <taxon>Pseudomonadati</taxon>
        <taxon>Pseudomonadota</taxon>
        <taxon>Gammaproteobacteria</taxon>
        <taxon>Enterobacterales</taxon>
        <taxon>Erwiniaceae</taxon>
        <taxon>Pantoea</taxon>
    </lineage>
</organism>
<evidence type="ECO:0000259" key="1">
    <source>
        <dbReference type="Pfam" id="PF04909"/>
    </source>
</evidence>